<evidence type="ECO:0000313" key="1">
    <source>
        <dbReference type="EMBL" id="KAK4759361.1"/>
    </source>
</evidence>
<evidence type="ECO:0000313" key="2">
    <source>
        <dbReference type="Proteomes" id="UP001345219"/>
    </source>
</evidence>
<keyword evidence="2" id="KW-1185">Reference proteome</keyword>
<proteinExistence type="predicted"/>
<organism evidence="1 2">
    <name type="scientific">Trapa incisa</name>
    <dbReference type="NCBI Taxonomy" id="236973"/>
    <lineage>
        <taxon>Eukaryota</taxon>
        <taxon>Viridiplantae</taxon>
        <taxon>Streptophyta</taxon>
        <taxon>Embryophyta</taxon>
        <taxon>Tracheophyta</taxon>
        <taxon>Spermatophyta</taxon>
        <taxon>Magnoliopsida</taxon>
        <taxon>eudicotyledons</taxon>
        <taxon>Gunneridae</taxon>
        <taxon>Pentapetalae</taxon>
        <taxon>rosids</taxon>
        <taxon>malvids</taxon>
        <taxon>Myrtales</taxon>
        <taxon>Lythraceae</taxon>
        <taxon>Trapa</taxon>
    </lineage>
</organism>
<dbReference type="PANTHER" id="PTHR31865:SF3">
    <property type="entry name" value="PHOSPHODIESTERASE EPSILON-1, PUTATIVE (DUF1685)-RELATED"/>
    <property type="match status" value="1"/>
</dbReference>
<name>A0AAN7Q492_9MYRT</name>
<dbReference type="InterPro" id="IPR012881">
    <property type="entry name" value="DUF1685"/>
</dbReference>
<dbReference type="AlphaFoldDB" id="A0AAN7Q492"/>
<accession>A0AAN7Q492</accession>
<protein>
    <submittedName>
        <fullName evidence="1">Uncharacterized protein</fullName>
    </submittedName>
</protein>
<dbReference type="Pfam" id="PF07939">
    <property type="entry name" value="DUF1685"/>
    <property type="match status" value="1"/>
</dbReference>
<dbReference type="Proteomes" id="UP001345219">
    <property type="component" value="Chromosome 17"/>
</dbReference>
<gene>
    <name evidence="1" type="ORF">SAY87_022492</name>
</gene>
<dbReference type="EMBL" id="JAXIOK010000011">
    <property type="protein sequence ID" value="KAK4759361.1"/>
    <property type="molecule type" value="Genomic_DNA"/>
</dbReference>
<comment type="caution">
    <text evidence="1">The sequence shown here is derived from an EMBL/GenBank/DDBJ whole genome shotgun (WGS) entry which is preliminary data.</text>
</comment>
<dbReference type="PANTHER" id="PTHR31865">
    <property type="entry name" value="OSJNBA0071G03.3 PROTEIN"/>
    <property type="match status" value="1"/>
</dbReference>
<sequence length="144" mass="16144">MNIIFKKVALQAAVDVRDAQDIAWERWRREILGHGRRNGANGLVTNEGGGVDSATTDDDLNELKRCMEQGFSFEQEDGQHFCNTLSALDLYFAVNHQLSPSTISTRSSFESLHSDSDTWKIFNPSKKDLATAWVCLIIKAINLL</sequence>
<reference evidence="1 2" key="1">
    <citation type="journal article" date="2023" name="Hortic Res">
        <title>Pangenome of water caltrop reveals structural variations and asymmetric subgenome divergence after allopolyploidization.</title>
        <authorList>
            <person name="Zhang X."/>
            <person name="Chen Y."/>
            <person name="Wang L."/>
            <person name="Yuan Y."/>
            <person name="Fang M."/>
            <person name="Shi L."/>
            <person name="Lu R."/>
            <person name="Comes H.P."/>
            <person name="Ma Y."/>
            <person name="Chen Y."/>
            <person name="Huang G."/>
            <person name="Zhou Y."/>
            <person name="Zheng Z."/>
            <person name="Qiu Y."/>
        </authorList>
    </citation>
    <scope>NUCLEOTIDE SEQUENCE [LARGE SCALE GENOMIC DNA]</scope>
    <source>
        <tissue evidence="1">Roots</tissue>
    </source>
</reference>